<dbReference type="GO" id="GO:0032259">
    <property type="term" value="P:methylation"/>
    <property type="evidence" value="ECO:0007669"/>
    <property type="project" value="UniProtKB-KW"/>
</dbReference>
<evidence type="ECO:0000313" key="4">
    <source>
        <dbReference type="Proteomes" id="UP000612899"/>
    </source>
</evidence>
<accession>A0A8J3Q8C3</accession>
<proteinExistence type="predicted"/>
<reference evidence="3" key="1">
    <citation type="submission" date="2021-01" db="EMBL/GenBank/DDBJ databases">
        <title>Whole genome shotgun sequence of Rhizocola hellebori NBRC 109834.</title>
        <authorList>
            <person name="Komaki H."/>
            <person name="Tamura T."/>
        </authorList>
    </citation>
    <scope>NUCLEOTIDE SEQUENCE</scope>
    <source>
        <strain evidence="3">NBRC 109834</strain>
    </source>
</reference>
<dbReference type="InterPro" id="IPR048711">
    <property type="entry name" value="WHD_Rv2258c"/>
</dbReference>
<evidence type="ECO:0000259" key="2">
    <source>
        <dbReference type="Pfam" id="PF21320"/>
    </source>
</evidence>
<dbReference type="Proteomes" id="UP000612899">
    <property type="component" value="Unassembled WGS sequence"/>
</dbReference>
<dbReference type="Pfam" id="PF13847">
    <property type="entry name" value="Methyltransf_31"/>
    <property type="match status" value="1"/>
</dbReference>
<feature type="domain" description="Methyltransferase" evidence="1">
    <location>
        <begin position="174"/>
        <end position="286"/>
    </location>
</feature>
<evidence type="ECO:0000313" key="3">
    <source>
        <dbReference type="EMBL" id="GIH05222.1"/>
    </source>
</evidence>
<dbReference type="Gene3D" id="3.40.50.150">
    <property type="entry name" value="Vaccinia Virus protein VP39"/>
    <property type="match status" value="1"/>
</dbReference>
<gene>
    <name evidence="3" type="ORF">Rhe02_32890</name>
</gene>
<dbReference type="RefSeq" id="WP_203909082.1">
    <property type="nucleotide sequence ID" value="NZ_BONY01000017.1"/>
</dbReference>
<dbReference type="InterPro" id="IPR053173">
    <property type="entry name" value="SAM-binding_MTase"/>
</dbReference>
<sequence>MTTETSSPAEELVTKVLLAGVGASEISNVYLGHTLGLYRTLADIGPASSIELAEASGCDERYVREWLQAQAVTGFVAVEGTDPATASFTLAEGGREVFVDELSPFYLAPLSQAIAGVGAVLERLAAAFRTGEGVPYSAYPGGVSAQAALNRPAFANELIPAWLPAIPGLTERLDGGARVADFGCGSGWSSVELAKAYPKITVSGYDADAASIAAARANAQAAGVSGRVTFHEHDLAQPVQGSYDVIFLFECVHDFGYPQKVLSTARGALAGGGAVIVMDEATDETLVSPTDDPVQRFFANVSPLWCLPQGRDKPDMDPVGTVMRPSQLQALATASGFGSSRILDIEHPFFRFYQLNA</sequence>
<dbReference type="InterPro" id="IPR025714">
    <property type="entry name" value="Methyltranfer_dom"/>
</dbReference>
<dbReference type="SUPFAM" id="SSF53335">
    <property type="entry name" value="S-adenosyl-L-methionine-dependent methyltransferases"/>
    <property type="match status" value="1"/>
</dbReference>
<dbReference type="PANTHER" id="PTHR45128">
    <property type="entry name" value="METHYLTRANSFERASE TYPE 11"/>
    <property type="match status" value="1"/>
</dbReference>
<dbReference type="Gene3D" id="1.10.10.10">
    <property type="entry name" value="Winged helix-like DNA-binding domain superfamily/Winged helix DNA-binding domain"/>
    <property type="match status" value="1"/>
</dbReference>
<dbReference type="Pfam" id="PF21320">
    <property type="entry name" value="WHD_Rv2258c"/>
    <property type="match status" value="1"/>
</dbReference>
<dbReference type="PANTHER" id="PTHR45128:SF2">
    <property type="entry name" value="METHYLTRANSFERASE DOMAIN-CONTAINING PROTEIN"/>
    <property type="match status" value="1"/>
</dbReference>
<dbReference type="InterPro" id="IPR029063">
    <property type="entry name" value="SAM-dependent_MTases_sf"/>
</dbReference>
<name>A0A8J3Q8C3_9ACTN</name>
<feature type="domain" description="S-adenosylmethionine-dependent methyltransferase Rv2258c-like winged HTH" evidence="2">
    <location>
        <begin position="30"/>
        <end position="79"/>
    </location>
</feature>
<dbReference type="EMBL" id="BONY01000017">
    <property type="protein sequence ID" value="GIH05222.1"/>
    <property type="molecule type" value="Genomic_DNA"/>
</dbReference>
<evidence type="ECO:0000259" key="1">
    <source>
        <dbReference type="Pfam" id="PF13847"/>
    </source>
</evidence>
<comment type="caution">
    <text evidence="3">The sequence shown here is derived from an EMBL/GenBank/DDBJ whole genome shotgun (WGS) entry which is preliminary data.</text>
</comment>
<dbReference type="AlphaFoldDB" id="A0A8J3Q8C3"/>
<keyword evidence="3" id="KW-0808">Transferase</keyword>
<keyword evidence="3" id="KW-0489">Methyltransferase</keyword>
<organism evidence="3 4">
    <name type="scientific">Rhizocola hellebori</name>
    <dbReference type="NCBI Taxonomy" id="1392758"/>
    <lineage>
        <taxon>Bacteria</taxon>
        <taxon>Bacillati</taxon>
        <taxon>Actinomycetota</taxon>
        <taxon>Actinomycetes</taxon>
        <taxon>Micromonosporales</taxon>
        <taxon>Micromonosporaceae</taxon>
        <taxon>Rhizocola</taxon>
    </lineage>
</organism>
<dbReference type="GO" id="GO:0008168">
    <property type="term" value="F:methyltransferase activity"/>
    <property type="evidence" value="ECO:0007669"/>
    <property type="project" value="UniProtKB-KW"/>
</dbReference>
<keyword evidence="4" id="KW-1185">Reference proteome</keyword>
<protein>
    <submittedName>
        <fullName evidence="3">SAM-dependent methyltransferase</fullName>
    </submittedName>
</protein>
<dbReference type="InterPro" id="IPR036388">
    <property type="entry name" value="WH-like_DNA-bd_sf"/>
</dbReference>